<dbReference type="Proteomes" id="UP001458880">
    <property type="component" value="Unassembled WGS sequence"/>
</dbReference>
<name>A0AAW1LPI5_POPJA</name>
<gene>
    <name evidence="1" type="ORF">QE152_g11406</name>
</gene>
<keyword evidence="2" id="KW-1185">Reference proteome</keyword>
<evidence type="ECO:0000313" key="1">
    <source>
        <dbReference type="EMBL" id="KAK9736578.1"/>
    </source>
</evidence>
<accession>A0AAW1LPI5</accession>
<reference evidence="1 2" key="1">
    <citation type="journal article" date="2024" name="BMC Genomics">
        <title>De novo assembly and annotation of Popillia japonica's genome with initial clues to its potential as an invasive pest.</title>
        <authorList>
            <person name="Cucini C."/>
            <person name="Boschi S."/>
            <person name="Funari R."/>
            <person name="Cardaioli E."/>
            <person name="Iannotti N."/>
            <person name="Marturano G."/>
            <person name="Paoli F."/>
            <person name="Bruttini M."/>
            <person name="Carapelli A."/>
            <person name="Frati F."/>
            <person name="Nardi F."/>
        </authorList>
    </citation>
    <scope>NUCLEOTIDE SEQUENCE [LARGE SCALE GENOMIC DNA]</scope>
    <source>
        <strain evidence="1">DMR45628</strain>
    </source>
</reference>
<protein>
    <submittedName>
        <fullName evidence="1">Uncharacterized protein</fullName>
    </submittedName>
</protein>
<evidence type="ECO:0000313" key="2">
    <source>
        <dbReference type="Proteomes" id="UP001458880"/>
    </source>
</evidence>
<proteinExistence type="predicted"/>
<comment type="caution">
    <text evidence="1">The sequence shown here is derived from an EMBL/GenBank/DDBJ whole genome shotgun (WGS) entry which is preliminary data.</text>
</comment>
<dbReference type="AlphaFoldDB" id="A0AAW1LPI5"/>
<organism evidence="1 2">
    <name type="scientific">Popillia japonica</name>
    <name type="common">Japanese beetle</name>
    <dbReference type="NCBI Taxonomy" id="7064"/>
    <lineage>
        <taxon>Eukaryota</taxon>
        <taxon>Metazoa</taxon>
        <taxon>Ecdysozoa</taxon>
        <taxon>Arthropoda</taxon>
        <taxon>Hexapoda</taxon>
        <taxon>Insecta</taxon>
        <taxon>Pterygota</taxon>
        <taxon>Neoptera</taxon>
        <taxon>Endopterygota</taxon>
        <taxon>Coleoptera</taxon>
        <taxon>Polyphaga</taxon>
        <taxon>Scarabaeiformia</taxon>
        <taxon>Scarabaeidae</taxon>
        <taxon>Rutelinae</taxon>
        <taxon>Popillia</taxon>
    </lineage>
</organism>
<dbReference type="EMBL" id="JASPKY010000111">
    <property type="protein sequence ID" value="KAK9736578.1"/>
    <property type="molecule type" value="Genomic_DNA"/>
</dbReference>
<sequence length="146" mass="16578">MNEELEVAARPGDFEFNYIFPKNYYIRVKLSPNLELSRCPVLSPRPCDVRKRNVAEVKRKWRGGGPYCRSARNWSLSGARFDTSGGVVGHIAEALEIGLFQAQDLIPLHKLIGYALAISPYYVKFIINNIRKSKENQDNTKMVSST</sequence>